<dbReference type="AlphaFoldDB" id="A0A0G0BJ27"/>
<reference evidence="1 2" key="1">
    <citation type="journal article" date="2015" name="Nature">
        <title>rRNA introns, odd ribosomes, and small enigmatic genomes across a large radiation of phyla.</title>
        <authorList>
            <person name="Brown C.T."/>
            <person name="Hug L.A."/>
            <person name="Thomas B.C."/>
            <person name="Sharon I."/>
            <person name="Castelle C.J."/>
            <person name="Singh A."/>
            <person name="Wilkins M.J."/>
            <person name="Williams K.H."/>
            <person name="Banfield J.F."/>
        </authorList>
    </citation>
    <scope>NUCLEOTIDE SEQUENCE [LARGE SCALE GENOMIC DNA]</scope>
</reference>
<organism evidence="1 2">
    <name type="scientific">Candidatus Woesebacteria bacterium GW2011_GWC2_31_9</name>
    <dbReference type="NCBI Taxonomy" id="1618586"/>
    <lineage>
        <taxon>Bacteria</taxon>
        <taxon>Candidatus Woeseibacteriota</taxon>
    </lineage>
</organism>
<dbReference type="InterPro" id="IPR024078">
    <property type="entry name" value="LmbE-like_dom_sf"/>
</dbReference>
<name>A0A0G0BJ27_9BACT</name>
<dbReference type="SUPFAM" id="SSF102588">
    <property type="entry name" value="LmbE-like"/>
    <property type="match status" value="1"/>
</dbReference>
<accession>A0A0G0BJ27</accession>
<dbReference type="InterPro" id="IPR003737">
    <property type="entry name" value="GlcNAc_PI_deacetylase-related"/>
</dbReference>
<proteinExistence type="predicted"/>
<evidence type="ECO:0000313" key="2">
    <source>
        <dbReference type="Proteomes" id="UP000034803"/>
    </source>
</evidence>
<dbReference type="Pfam" id="PF02585">
    <property type="entry name" value="PIG-L"/>
    <property type="match status" value="1"/>
</dbReference>
<dbReference type="EMBL" id="LBOI01000017">
    <property type="protein sequence ID" value="KKP31047.1"/>
    <property type="molecule type" value="Genomic_DNA"/>
</dbReference>
<dbReference type="Gene3D" id="3.40.50.10320">
    <property type="entry name" value="LmbE-like"/>
    <property type="match status" value="1"/>
</dbReference>
<evidence type="ECO:0000313" key="1">
    <source>
        <dbReference type="EMBL" id="KKP31047.1"/>
    </source>
</evidence>
<dbReference type="GO" id="GO:0016811">
    <property type="term" value="F:hydrolase activity, acting on carbon-nitrogen (but not peptide) bonds, in linear amides"/>
    <property type="evidence" value="ECO:0007669"/>
    <property type="project" value="TreeGrafter"/>
</dbReference>
<protein>
    <submittedName>
        <fullName evidence="1">N-acetylglucosaminylphosphatidylinositol deacetylase</fullName>
    </submittedName>
</protein>
<dbReference type="PANTHER" id="PTHR12993">
    <property type="entry name" value="N-ACETYLGLUCOSAMINYL-PHOSPHATIDYLINOSITOL DE-N-ACETYLASE-RELATED"/>
    <property type="match status" value="1"/>
</dbReference>
<gene>
    <name evidence="1" type="ORF">UR21_C0017G0005</name>
</gene>
<comment type="caution">
    <text evidence="1">The sequence shown here is derived from an EMBL/GenBank/DDBJ whole genome shotgun (WGS) entry which is preliminary data.</text>
</comment>
<sequence>MNKMIPPKKIVCIFAHPDDEAMGPGGTIVHFLKEGCKVYLICVTSGNANGSSELGEIRKKELQKSTKILGINNNNLYLLGFDDGTLNNNNYHLVVEKIEKILFDIKPDTLLTYNMNGVSGHLDHIAVSMQTSYLFERLKFVKQILYFTHLKSIKKLMGNKYFVYFPEGLDKNDMDLAVDVSSYLDTKIKAIKAHVSQTKNKEIMFLFFKRLLKEEYFKVIQK</sequence>
<dbReference type="Proteomes" id="UP000034803">
    <property type="component" value="Unassembled WGS sequence"/>
</dbReference>
<dbReference type="PANTHER" id="PTHR12993:SF11">
    <property type="entry name" value="N-ACETYLGLUCOSAMINYL-PHOSPHATIDYLINOSITOL DE-N-ACETYLASE"/>
    <property type="match status" value="1"/>
</dbReference>